<evidence type="ECO:0000313" key="5">
    <source>
        <dbReference type="EMBL" id="KAJ6821598.1"/>
    </source>
</evidence>
<dbReference type="PROSITE" id="PS51667">
    <property type="entry name" value="WRC"/>
    <property type="match status" value="1"/>
</dbReference>
<proteinExistence type="predicted"/>
<evidence type="ECO:0000313" key="6">
    <source>
        <dbReference type="Proteomes" id="UP001140949"/>
    </source>
</evidence>
<evidence type="ECO:0000256" key="2">
    <source>
        <dbReference type="PROSITE-ProRule" id="PRU01002"/>
    </source>
</evidence>
<dbReference type="InterPro" id="IPR014977">
    <property type="entry name" value="WRC_dom"/>
</dbReference>
<feature type="compositionally biased region" description="Basic and acidic residues" evidence="3">
    <location>
        <begin position="208"/>
        <end position="217"/>
    </location>
</feature>
<comment type="caution">
    <text evidence="5">The sequence shown here is derived from an EMBL/GenBank/DDBJ whole genome shotgun (WGS) entry which is preliminary data.</text>
</comment>
<evidence type="ECO:0000256" key="1">
    <source>
        <dbReference type="ARBA" id="ARBA00023242"/>
    </source>
</evidence>
<accession>A0AAX6FZS4</accession>
<feature type="compositionally biased region" description="Acidic residues" evidence="3">
    <location>
        <begin position="284"/>
        <end position="300"/>
    </location>
</feature>
<feature type="compositionally biased region" description="Low complexity" evidence="3">
    <location>
        <begin position="188"/>
        <end position="197"/>
    </location>
</feature>
<comment type="caution">
    <text evidence="2">Lacks conserved residue(s) required for the propagation of feature annotation.</text>
</comment>
<feature type="region of interest" description="Disordered" evidence="3">
    <location>
        <begin position="188"/>
        <end position="239"/>
    </location>
</feature>
<dbReference type="PANTHER" id="PTHR34680">
    <property type="entry name" value="EXPRESSED PROTEIN"/>
    <property type="match status" value="1"/>
</dbReference>
<dbReference type="Proteomes" id="UP001140949">
    <property type="component" value="Unassembled WGS sequence"/>
</dbReference>
<reference evidence="5" key="1">
    <citation type="journal article" date="2023" name="GigaByte">
        <title>Genome assembly of the bearded iris, Iris pallida Lam.</title>
        <authorList>
            <person name="Bruccoleri R.E."/>
            <person name="Oakeley E.J."/>
            <person name="Faust A.M.E."/>
            <person name="Altorfer M."/>
            <person name="Dessus-Babus S."/>
            <person name="Burckhardt D."/>
            <person name="Oertli M."/>
            <person name="Naumann U."/>
            <person name="Petersen F."/>
            <person name="Wong J."/>
        </authorList>
    </citation>
    <scope>NUCLEOTIDE SEQUENCE</scope>
    <source>
        <strain evidence="5">GSM-AAB239-AS_SAM_17_03QT</strain>
    </source>
</reference>
<feature type="compositionally biased region" description="Basic residues" evidence="3">
    <location>
        <begin position="310"/>
        <end position="329"/>
    </location>
</feature>
<organism evidence="5 6">
    <name type="scientific">Iris pallida</name>
    <name type="common">Sweet iris</name>
    <dbReference type="NCBI Taxonomy" id="29817"/>
    <lineage>
        <taxon>Eukaryota</taxon>
        <taxon>Viridiplantae</taxon>
        <taxon>Streptophyta</taxon>
        <taxon>Embryophyta</taxon>
        <taxon>Tracheophyta</taxon>
        <taxon>Spermatophyta</taxon>
        <taxon>Magnoliopsida</taxon>
        <taxon>Liliopsida</taxon>
        <taxon>Asparagales</taxon>
        <taxon>Iridaceae</taxon>
        <taxon>Iridoideae</taxon>
        <taxon>Irideae</taxon>
        <taxon>Iris</taxon>
    </lineage>
</organism>
<feature type="compositionally biased region" description="Basic and acidic residues" evidence="3">
    <location>
        <begin position="259"/>
        <end position="272"/>
    </location>
</feature>
<gene>
    <name evidence="5" type="ORF">M6B38_391855</name>
</gene>
<feature type="region of interest" description="Disordered" evidence="3">
    <location>
        <begin position="254"/>
        <end position="329"/>
    </location>
</feature>
<reference evidence="5" key="2">
    <citation type="submission" date="2023-04" db="EMBL/GenBank/DDBJ databases">
        <authorList>
            <person name="Bruccoleri R.E."/>
            <person name="Oakeley E.J."/>
            <person name="Faust A.-M."/>
            <person name="Dessus-Babus S."/>
            <person name="Altorfer M."/>
            <person name="Burckhardt D."/>
            <person name="Oertli M."/>
            <person name="Naumann U."/>
            <person name="Petersen F."/>
            <person name="Wong J."/>
        </authorList>
    </citation>
    <scope>NUCLEOTIDE SEQUENCE</scope>
    <source>
        <strain evidence="5">GSM-AAB239-AS_SAM_17_03QT</strain>
        <tissue evidence="5">Leaf</tissue>
    </source>
</reference>
<dbReference type="Pfam" id="PF08879">
    <property type="entry name" value="WRC"/>
    <property type="match status" value="1"/>
</dbReference>
<evidence type="ECO:0000256" key="3">
    <source>
        <dbReference type="SAM" id="MobiDB-lite"/>
    </source>
</evidence>
<sequence>MRIRKHAAKILLGSANCIDHSLSPPPPPESPPPVDQCQSAEGGGLFLCQLNCSPWDVNVMDSDALCHFYFQQAEEEDGEEEGRGIMGNVLGFGDEEGVLGISEAVTTTTTSSVVAEPYFDYEDKDETDLKKRRRRYKKQNGDNNDVGSGRATGICKKNDGKGWHCNRPANPHRTLCDHHLTQLKSYSSTRYNNNNSNGGEAVTAADVPRLENHKKPDVPQVKRRRPKSSVTSHRSGGGGDGGGYYYYYSGFGPSRGKSSRGDKDAKLKEESRSPGGGSDAPIAGEEDDSDDDDDEDDDTNDGNVEIYKGNIRKKRGRKSIKARSLKSLL</sequence>
<protein>
    <recommendedName>
        <fullName evidence="4">WRC domain-containing protein</fullName>
    </recommendedName>
</protein>
<dbReference type="PANTHER" id="PTHR34680:SF3">
    <property type="entry name" value="EXPRESSED PROTEIN"/>
    <property type="match status" value="1"/>
</dbReference>
<keyword evidence="1" id="KW-0539">Nucleus</keyword>
<dbReference type="EMBL" id="JANAVB010024997">
    <property type="protein sequence ID" value="KAJ6821598.1"/>
    <property type="molecule type" value="Genomic_DNA"/>
</dbReference>
<feature type="region of interest" description="Disordered" evidence="3">
    <location>
        <begin position="125"/>
        <end position="153"/>
    </location>
</feature>
<feature type="domain" description="WRC" evidence="4">
    <location>
        <begin position="149"/>
        <end position="193"/>
    </location>
</feature>
<keyword evidence="6" id="KW-1185">Reference proteome</keyword>
<name>A0AAX6FZS4_IRIPA</name>
<dbReference type="AlphaFoldDB" id="A0AAX6FZS4"/>
<evidence type="ECO:0000259" key="4">
    <source>
        <dbReference type="PROSITE" id="PS51667"/>
    </source>
</evidence>